<proteinExistence type="predicted"/>
<dbReference type="InterPro" id="IPR010730">
    <property type="entry name" value="HET"/>
</dbReference>
<dbReference type="PANTHER" id="PTHR24148:SF64">
    <property type="entry name" value="HETEROKARYON INCOMPATIBILITY DOMAIN-CONTAINING PROTEIN"/>
    <property type="match status" value="1"/>
</dbReference>
<evidence type="ECO:0000313" key="2">
    <source>
        <dbReference type="EMBL" id="CZT52458.1"/>
    </source>
</evidence>
<evidence type="ECO:0000313" key="3">
    <source>
        <dbReference type="Proteomes" id="UP000177625"/>
    </source>
</evidence>
<gene>
    <name evidence="2" type="ORF">RSE6_13795</name>
</gene>
<dbReference type="AlphaFoldDB" id="A0A1E1MTP6"/>
<sequence>MSATPHAHSLRSQLLYDVLLTTSIRLLGLLDSPDDADKTILQLQTYDVTETPPFNPLSYVWGRSTDLRGVLCRNELKPNGALISITPNILGALTFLKAISKMPIWIDAVCINQRDRDEKARVVPTMGKIFGEAVEVLVWLGPHRDDNRLAMDMLIWIEVPENQDLLPWGLTVSQLEKIGSLLTDGTQMFIQHYDFEPLGLPPITHLLWPAVPTL</sequence>
<dbReference type="Pfam" id="PF06985">
    <property type="entry name" value="HET"/>
    <property type="match status" value="1"/>
</dbReference>
<dbReference type="Proteomes" id="UP000177625">
    <property type="component" value="Unassembled WGS sequence"/>
</dbReference>
<evidence type="ECO:0000259" key="1">
    <source>
        <dbReference type="Pfam" id="PF06985"/>
    </source>
</evidence>
<name>A0A1E1MTP6_RHYSE</name>
<keyword evidence="3" id="KW-1185">Reference proteome</keyword>
<dbReference type="InterPro" id="IPR052895">
    <property type="entry name" value="HetReg/Transcr_Mod"/>
</dbReference>
<reference evidence="3" key="1">
    <citation type="submission" date="2016-03" db="EMBL/GenBank/DDBJ databases">
        <authorList>
            <person name="Guldener U."/>
        </authorList>
    </citation>
    <scope>NUCLEOTIDE SEQUENCE [LARGE SCALE GENOMIC DNA]</scope>
</reference>
<dbReference type="PANTHER" id="PTHR24148">
    <property type="entry name" value="ANKYRIN REPEAT DOMAIN-CONTAINING PROTEIN 39 HOMOLOG-RELATED"/>
    <property type="match status" value="1"/>
</dbReference>
<protein>
    <recommendedName>
        <fullName evidence="1">Heterokaryon incompatibility domain-containing protein</fullName>
    </recommendedName>
</protein>
<organism evidence="2 3">
    <name type="scientific">Rhynchosporium secalis</name>
    <name type="common">Barley scald fungus</name>
    <dbReference type="NCBI Taxonomy" id="38038"/>
    <lineage>
        <taxon>Eukaryota</taxon>
        <taxon>Fungi</taxon>
        <taxon>Dikarya</taxon>
        <taxon>Ascomycota</taxon>
        <taxon>Pezizomycotina</taxon>
        <taxon>Leotiomycetes</taxon>
        <taxon>Helotiales</taxon>
        <taxon>Ploettnerulaceae</taxon>
        <taxon>Rhynchosporium</taxon>
    </lineage>
</organism>
<feature type="domain" description="Heterokaryon incompatibility" evidence="1">
    <location>
        <begin position="56"/>
        <end position="164"/>
    </location>
</feature>
<accession>A0A1E1MTP6</accession>
<dbReference type="EMBL" id="FJVC01000596">
    <property type="protein sequence ID" value="CZT52458.1"/>
    <property type="molecule type" value="Genomic_DNA"/>
</dbReference>